<evidence type="ECO:0000256" key="3">
    <source>
        <dbReference type="PROSITE-ProRule" id="PRU10007"/>
    </source>
</evidence>
<name>A0A8J8FG79_9BACT</name>
<evidence type="ECO:0000256" key="2">
    <source>
        <dbReference type="ARBA" id="ARBA00023002"/>
    </source>
</evidence>
<sequence>MILNYINGVYVTAQSGLTEPLISPATEEQIDTLTWGNTVDCINAIEAAEAAFKGWSKTNVYQRSAIIKKAADIMRANIDQYAHDTVLESGKPMAEARGEWAVAANLFEWYAEEAKRAYGQTIPTARNDKRSLTIWQAMGVVGVITAWNFPAYNPARAWAAALAAGCTLVTKGSEFTPRTTNNLVKALAEAGLPAGVINNLNGDAAAIGAEFLSNPIVKKISFTGSTRVGKLLMDGASQTNTKLSLELGGNAPVIITPDVHIEALAKSSVIAKLRNAGQVCIAPQRYFVHAAVYDQFVKIASETIRNIKVGFGWDADSNMGPLINQRQQQQVLQIIADAKNAGATAAEGTIPNNKGWFVPPTMLTDIDAQSAAVNKEIFGPVMPVIKWESKNEVVEWANSTPYGLSSYVWTNNINDAFFFAEALEFGMVGINEWAPHGTEAPFGGWKQSGIGHESGSEGLYEYMEKKLISFGSL</sequence>
<dbReference type="RefSeq" id="WP_171609275.1">
    <property type="nucleotide sequence ID" value="NZ_WHPF01000014.1"/>
</dbReference>
<dbReference type="InterPro" id="IPR015590">
    <property type="entry name" value="Aldehyde_DH_dom"/>
</dbReference>
<dbReference type="FunFam" id="3.40.309.10:FF:000009">
    <property type="entry name" value="Aldehyde dehydrogenase A"/>
    <property type="match status" value="1"/>
</dbReference>
<evidence type="ECO:0000313" key="7">
    <source>
        <dbReference type="Proteomes" id="UP000598971"/>
    </source>
</evidence>
<dbReference type="InterPro" id="IPR016161">
    <property type="entry name" value="Ald_DH/histidinol_DH"/>
</dbReference>
<accession>A0A8J8FG79</accession>
<dbReference type="PROSITE" id="PS00687">
    <property type="entry name" value="ALDEHYDE_DEHYDR_GLU"/>
    <property type="match status" value="1"/>
</dbReference>
<reference evidence="6" key="1">
    <citation type="submission" date="2019-10" db="EMBL/GenBank/DDBJ databases">
        <title>Draft genome sequence of Panacibacter sp. KCS-6.</title>
        <authorList>
            <person name="Yim K.J."/>
        </authorList>
    </citation>
    <scope>NUCLEOTIDE SEQUENCE</scope>
    <source>
        <strain evidence="6">KCS-6</strain>
    </source>
</reference>
<evidence type="ECO:0000256" key="1">
    <source>
        <dbReference type="ARBA" id="ARBA00009986"/>
    </source>
</evidence>
<dbReference type="Gene3D" id="3.40.605.10">
    <property type="entry name" value="Aldehyde Dehydrogenase, Chain A, domain 1"/>
    <property type="match status" value="1"/>
</dbReference>
<dbReference type="AlphaFoldDB" id="A0A8J8FG79"/>
<dbReference type="InterPro" id="IPR016163">
    <property type="entry name" value="Ald_DH_C"/>
</dbReference>
<comment type="similarity">
    <text evidence="1 4">Belongs to the aldehyde dehydrogenase family.</text>
</comment>
<dbReference type="FunFam" id="3.40.605.10:FF:000007">
    <property type="entry name" value="NAD/NADP-dependent betaine aldehyde dehydrogenase"/>
    <property type="match status" value="1"/>
</dbReference>
<keyword evidence="7" id="KW-1185">Reference proteome</keyword>
<dbReference type="Gene3D" id="3.40.309.10">
    <property type="entry name" value="Aldehyde Dehydrogenase, Chain A, domain 2"/>
    <property type="match status" value="1"/>
</dbReference>
<dbReference type="PANTHER" id="PTHR43353">
    <property type="entry name" value="SUCCINATE-SEMIALDEHYDE DEHYDROGENASE, MITOCHONDRIAL"/>
    <property type="match status" value="1"/>
</dbReference>
<dbReference type="Proteomes" id="UP000598971">
    <property type="component" value="Unassembled WGS sequence"/>
</dbReference>
<dbReference type="InterPro" id="IPR016162">
    <property type="entry name" value="Ald_DH_N"/>
</dbReference>
<evidence type="ECO:0000313" key="6">
    <source>
        <dbReference type="EMBL" id="NNV57328.1"/>
    </source>
</evidence>
<dbReference type="GO" id="GO:0009450">
    <property type="term" value="P:gamma-aminobutyric acid catabolic process"/>
    <property type="evidence" value="ECO:0007669"/>
    <property type="project" value="TreeGrafter"/>
</dbReference>
<evidence type="ECO:0000256" key="4">
    <source>
        <dbReference type="RuleBase" id="RU003345"/>
    </source>
</evidence>
<dbReference type="InterPro" id="IPR029510">
    <property type="entry name" value="Ald_DH_CS_GLU"/>
</dbReference>
<dbReference type="GO" id="GO:0004777">
    <property type="term" value="F:succinate-semialdehyde dehydrogenase (NAD+) activity"/>
    <property type="evidence" value="ECO:0007669"/>
    <property type="project" value="TreeGrafter"/>
</dbReference>
<dbReference type="CDD" id="cd07103">
    <property type="entry name" value="ALDH_F5_SSADH_GabD"/>
    <property type="match status" value="1"/>
</dbReference>
<gene>
    <name evidence="6" type="ORF">GD597_17785</name>
</gene>
<dbReference type="Pfam" id="PF00171">
    <property type="entry name" value="Aldedh"/>
    <property type="match status" value="1"/>
</dbReference>
<dbReference type="InterPro" id="IPR050740">
    <property type="entry name" value="Aldehyde_DH_Superfamily"/>
</dbReference>
<organism evidence="6 7">
    <name type="scientific">Limnovirga soli</name>
    <dbReference type="NCBI Taxonomy" id="2656915"/>
    <lineage>
        <taxon>Bacteria</taxon>
        <taxon>Pseudomonadati</taxon>
        <taxon>Bacteroidota</taxon>
        <taxon>Chitinophagia</taxon>
        <taxon>Chitinophagales</taxon>
        <taxon>Chitinophagaceae</taxon>
        <taxon>Limnovirga</taxon>
    </lineage>
</organism>
<keyword evidence="2 4" id="KW-0560">Oxidoreductase</keyword>
<evidence type="ECO:0000259" key="5">
    <source>
        <dbReference type="Pfam" id="PF00171"/>
    </source>
</evidence>
<dbReference type="EMBL" id="WHPF01000014">
    <property type="protein sequence ID" value="NNV57328.1"/>
    <property type="molecule type" value="Genomic_DNA"/>
</dbReference>
<protein>
    <submittedName>
        <fullName evidence="6">Aldehyde dehydrogenase family protein</fullName>
    </submittedName>
</protein>
<proteinExistence type="inferred from homology"/>
<dbReference type="SUPFAM" id="SSF53720">
    <property type="entry name" value="ALDH-like"/>
    <property type="match status" value="1"/>
</dbReference>
<feature type="domain" description="Aldehyde dehydrogenase" evidence="5">
    <location>
        <begin position="12"/>
        <end position="467"/>
    </location>
</feature>
<comment type="caution">
    <text evidence="6">The sequence shown here is derived from an EMBL/GenBank/DDBJ whole genome shotgun (WGS) entry which is preliminary data.</text>
</comment>
<feature type="active site" evidence="3">
    <location>
        <position position="246"/>
    </location>
</feature>
<dbReference type="PANTHER" id="PTHR43353:SF5">
    <property type="entry name" value="SUCCINATE-SEMIALDEHYDE DEHYDROGENASE, MITOCHONDRIAL"/>
    <property type="match status" value="1"/>
</dbReference>